<dbReference type="InterPro" id="IPR050681">
    <property type="entry name" value="CDF/SLC30A"/>
</dbReference>
<sequence>MSDHAGHSHGFAGHAHGASEKRIAIAAVVTGLFMVAEVVGGLVSGSLALLADAGHMLTDFTALSLGWLAFRLARRPHDDKRTYGYARFQVLVAFVNGVALFAIAGFIVVEAWHRVGQPGEILGGTMLVVAAMGLAVNLGVLAILHGADRDNLNIRGAVLHVIGDLLGSVAAIAAALVILWTGWTPIDPILSVVVALLILVSAWRLVRDAGHLLLEGVPEGLDVDAIGPHLVANVPGVCEVHHVHAWALTPERPMVTLHAAIVDGAEPTAAIRAIKAELAKRFAIGHATVEIERGRCADAATEGDHAHHGHHEHAHGHPA</sequence>
<evidence type="ECO:0000256" key="10">
    <source>
        <dbReference type="SAM" id="Phobius"/>
    </source>
</evidence>
<keyword evidence="4 10" id="KW-0812">Transmembrane</keyword>
<evidence type="ECO:0000259" key="11">
    <source>
        <dbReference type="Pfam" id="PF01545"/>
    </source>
</evidence>
<accession>A0A7W6HCL4</accession>
<feature type="domain" description="Cation efflux protein cytoplasmic" evidence="12">
    <location>
        <begin position="230"/>
        <end position="292"/>
    </location>
</feature>
<evidence type="ECO:0000313" key="13">
    <source>
        <dbReference type="EMBL" id="MBB4002694.1"/>
    </source>
</evidence>
<dbReference type="SUPFAM" id="SSF160240">
    <property type="entry name" value="Cation efflux protein cytoplasmic domain-like"/>
    <property type="match status" value="1"/>
</dbReference>
<keyword evidence="14" id="KW-1185">Reference proteome</keyword>
<dbReference type="RefSeq" id="WP_183207252.1">
    <property type="nucleotide sequence ID" value="NZ_JAAAMM010000002.1"/>
</dbReference>
<comment type="subcellular location">
    <subcellularLocation>
        <location evidence="1">Membrane</location>
        <topology evidence="1">Multi-pass membrane protein</topology>
    </subcellularLocation>
</comment>
<dbReference type="GO" id="GO:0005886">
    <property type="term" value="C:plasma membrane"/>
    <property type="evidence" value="ECO:0007669"/>
    <property type="project" value="TreeGrafter"/>
</dbReference>
<feature type="transmembrane region" description="Helical" evidence="10">
    <location>
        <begin position="121"/>
        <end position="144"/>
    </location>
</feature>
<evidence type="ECO:0000256" key="8">
    <source>
        <dbReference type="ARBA" id="ARBA00023136"/>
    </source>
</evidence>
<evidence type="ECO:0000256" key="1">
    <source>
        <dbReference type="ARBA" id="ARBA00004141"/>
    </source>
</evidence>
<evidence type="ECO:0000256" key="7">
    <source>
        <dbReference type="ARBA" id="ARBA00023065"/>
    </source>
</evidence>
<dbReference type="SUPFAM" id="SSF161111">
    <property type="entry name" value="Cation efflux protein transmembrane domain-like"/>
    <property type="match status" value="1"/>
</dbReference>
<dbReference type="PANTHER" id="PTHR11562:SF17">
    <property type="entry name" value="RE54080P-RELATED"/>
    <property type="match status" value="1"/>
</dbReference>
<feature type="transmembrane region" description="Helical" evidence="10">
    <location>
        <begin position="189"/>
        <end position="206"/>
    </location>
</feature>
<reference evidence="13 14" key="1">
    <citation type="submission" date="2020-08" db="EMBL/GenBank/DDBJ databases">
        <title>Genomic Encyclopedia of Type Strains, Phase IV (KMG-IV): sequencing the most valuable type-strain genomes for metagenomic binning, comparative biology and taxonomic classification.</title>
        <authorList>
            <person name="Goeker M."/>
        </authorList>
    </citation>
    <scope>NUCLEOTIDE SEQUENCE [LARGE SCALE GENOMIC DNA]</scope>
    <source>
        <strain evidence="13 14">DSM 103570</strain>
    </source>
</reference>
<keyword evidence="3" id="KW-0813">Transport</keyword>
<keyword evidence="5" id="KW-0864">Zinc transport</keyword>
<organism evidence="13 14">
    <name type="scientific">Aurantimonas endophytica</name>
    <dbReference type="NCBI Taxonomy" id="1522175"/>
    <lineage>
        <taxon>Bacteria</taxon>
        <taxon>Pseudomonadati</taxon>
        <taxon>Pseudomonadota</taxon>
        <taxon>Alphaproteobacteria</taxon>
        <taxon>Hyphomicrobiales</taxon>
        <taxon>Aurantimonadaceae</taxon>
        <taxon>Aurantimonas</taxon>
    </lineage>
</organism>
<comment type="similarity">
    <text evidence="2">Belongs to the cation diffusion facilitator (CDF) transporter (TC 2.A.4) family. SLC30A subfamily.</text>
</comment>
<dbReference type="Pfam" id="PF16916">
    <property type="entry name" value="ZT_dimer"/>
    <property type="match status" value="1"/>
</dbReference>
<dbReference type="Proteomes" id="UP000588647">
    <property type="component" value="Unassembled WGS sequence"/>
</dbReference>
<feature type="transmembrane region" description="Helical" evidence="10">
    <location>
        <begin position="156"/>
        <end position="183"/>
    </location>
</feature>
<name>A0A7W6HCL4_9HYPH</name>
<comment type="caution">
    <text evidence="13">The sequence shown here is derived from an EMBL/GenBank/DDBJ whole genome shotgun (WGS) entry which is preliminary data.</text>
</comment>
<dbReference type="InterPro" id="IPR027470">
    <property type="entry name" value="Cation_efflux_CTD"/>
</dbReference>
<gene>
    <name evidence="13" type="ORF">GGR03_001769</name>
</gene>
<feature type="transmembrane region" description="Helical" evidence="10">
    <location>
        <begin position="23"/>
        <end position="50"/>
    </location>
</feature>
<evidence type="ECO:0000259" key="12">
    <source>
        <dbReference type="Pfam" id="PF16916"/>
    </source>
</evidence>
<feature type="compositionally biased region" description="Basic residues" evidence="9">
    <location>
        <begin position="307"/>
        <end position="319"/>
    </location>
</feature>
<dbReference type="InterPro" id="IPR002524">
    <property type="entry name" value="Cation_efflux"/>
</dbReference>
<dbReference type="InterPro" id="IPR058533">
    <property type="entry name" value="Cation_efflux_TM"/>
</dbReference>
<keyword evidence="7" id="KW-0406">Ion transport</keyword>
<dbReference type="PANTHER" id="PTHR11562">
    <property type="entry name" value="CATION EFFLUX PROTEIN/ ZINC TRANSPORTER"/>
    <property type="match status" value="1"/>
</dbReference>
<evidence type="ECO:0000256" key="9">
    <source>
        <dbReference type="SAM" id="MobiDB-lite"/>
    </source>
</evidence>
<dbReference type="Pfam" id="PF01545">
    <property type="entry name" value="Cation_efflux"/>
    <property type="match status" value="1"/>
</dbReference>
<dbReference type="EMBL" id="JACIEM010000002">
    <property type="protein sequence ID" value="MBB4002694.1"/>
    <property type="molecule type" value="Genomic_DNA"/>
</dbReference>
<dbReference type="GO" id="GO:0005385">
    <property type="term" value="F:zinc ion transmembrane transporter activity"/>
    <property type="evidence" value="ECO:0007669"/>
    <property type="project" value="TreeGrafter"/>
</dbReference>
<evidence type="ECO:0000256" key="4">
    <source>
        <dbReference type="ARBA" id="ARBA00022692"/>
    </source>
</evidence>
<proteinExistence type="inferred from homology"/>
<evidence type="ECO:0000256" key="6">
    <source>
        <dbReference type="ARBA" id="ARBA00022989"/>
    </source>
</evidence>
<evidence type="ECO:0000313" key="14">
    <source>
        <dbReference type="Proteomes" id="UP000588647"/>
    </source>
</evidence>
<evidence type="ECO:0000256" key="5">
    <source>
        <dbReference type="ARBA" id="ARBA00022906"/>
    </source>
</evidence>
<evidence type="ECO:0000256" key="3">
    <source>
        <dbReference type="ARBA" id="ARBA00022448"/>
    </source>
</evidence>
<dbReference type="NCBIfam" id="TIGR01297">
    <property type="entry name" value="CDF"/>
    <property type="match status" value="1"/>
</dbReference>
<protein>
    <submittedName>
        <fullName evidence="13">Cobalt-zinc-cadmium efflux system protein</fullName>
    </submittedName>
</protein>
<evidence type="ECO:0000256" key="2">
    <source>
        <dbReference type="ARBA" id="ARBA00008873"/>
    </source>
</evidence>
<dbReference type="Gene3D" id="1.20.1510.10">
    <property type="entry name" value="Cation efflux protein transmembrane domain"/>
    <property type="match status" value="1"/>
</dbReference>
<feature type="domain" description="Cation efflux protein transmembrane" evidence="11">
    <location>
        <begin position="24"/>
        <end position="214"/>
    </location>
</feature>
<feature type="transmembrane region" description="Helical" evidence="10">
    <location>
        <begin position="56"/>
        <end position="73"/>
    </location>
</feature>
<keyword evidence="8 10" id="KW-0472">Membrane</keyword>
<dbReference type="InterPro" id="IPR027469">
    <property type="entry name" value="Cation_efflux_TMD_sf"/>
</dbReference>
<dbReference type="InterPro" id="IPR036837">
    <property type="entry name" value="Cation_efflux_CTD_sf"/>
</dbReference>
<keyword evidence="5" id="KW-0862">Zinc</keyword>
<feature type="region of interest" description="Disordered" evidence="9">
    <location>
        <begin position="300"/>
        <end position="319"/>
    </location>
</feature>
<dbReference type="AlphaFoldDB" id="A0A7W6HCL4"/>
<keyword evidence="6 10" id="KW-1133">Transmembrane helix</keyword>
<feature type="transmembrane region" description="Helical" evidence="10">
    <location>
        <begin position="85"/>
        <end position="109"/>
    </location>
</feature>